<keyword evidence="3 5" id="KW-0067">ATP-binding</keyword>
<dbReference type="GO" id="GO:0016887">
    <property type="term" value="F:ATP hydrolysis activity"/>
    <property type="evidence" value="ECO:0007669"/>
    <property type="project" value="InterPro"/>
</dbReference>
<dbReference type="InterPro" id="IPR050153">
    <property type="entry name" value="Metal_Ion_Import_ABC"/>
</dbReference>
<dbReference type="PROSITE" id="PS50893">
    <property type="entry name" value="ABC_TRANSPORTER_2"/>
    <property type="match status" value="1"/>
</dbReference>
<dbReference type="SMART" id="SM00382">
    <property type="entry name" value="AAA"/>
    <property type="match status" value="1"/>
</dbReference>
<dbReference type="InterPro" id="IPR027417">
    <property type="entry name" value="P-loop_NTPase"/>
</dbReference>
<dbReference type="SUPFAM" id="SSF52540">
    <property type="entry name" value="P-loop containing nucleoside triphosphate hydrolases"/>
    <property type="match status" value="1"/>
</dbReference>
<feature type="domain" description="ABC transporter" evidence="4">
    <location>
        <begin position="5"/>
        <end position="237"/>
    </location>
</feature>
<reference evidence="5" key="1">
    <citation type="journal article" date="2014" name="Int. J. Syst. Evol. Microbiol.">
        <title>Complete genome sequence of Corynebacterium casei LMG S-19264T (=DSM 44701T), isolated from a smear-ripened cheese.</title>
        <authorList>
            <consortium name="US DOE Joint Genome Institute (JGI-PGF)"/>
            <person name="Walter F."/>
            <person name="Albersmeier A."/>
            <person name="Kalinowski J."/>
            <person name="Ruckert C."/>
        </authorList>
    </citation>
    <scope>NUCLEOTIDE SEQUENCE</scope>
    <source>
        <strain evidence="5">CGMCC 1.12777</strain>
    </source>
</reference>
<evidence type="ECO:0000259" key="4">
    <source>
        <dbReference type="PROSITE" id="PS50893"/>
    </source>
</evidence>
<dbReference type="Proteomes" id="UP000656813">
    <property type="component" value="Unassembled WGS sequence"/>
</dbReference>
<evidence type="ECO:0000256" key="3">
    <source>
        <dbReference type="ARBA" id="ARBA00022840"/>
    </source>
</evidence>
<keyword evidence="2" id="KW-0547">Nucleotide-binding</keyword>
<dbReference type="GO" id="GO:0005524">
    <property type="term" value="F:ATP binding"/>
    <property type="evidence" value="ECO:0007669"/>
    <property type="project" value="UniProtKB-KW"/>
</dbReference>
<dbReference type="Gene3D" id="3.40.50.300">
    <property type="entry name" value="P-loop containing nucleotide triphosphate hydrolases"/>
    <property type="match status" value="1"/>
</dbReference>
<comment type="caution">
    <text evidence="5">The sequence shown here is derived from an EMBL/GenBank/DDBJ whole genome shotgun (WGS) entry which is preliminary data.</text>
</comment>
<evidence type="ECO:0000256" key="2">
    <source>
        <dbReference type="ARBA" id="ARBA00022741"/>
    </source>
</evidence>
<proteinExistence type="predicted"/>
<dbReference type="InterPro" id="IPR003439">
    <property type="entry name" value="ABC_transporter-like_ATP-bd"/>
</dbReference>
<dbReference type="CDD" id="cd03235">
    <property type="entry name" value="ABC_Metallic_Cations"/>
    <property type="match status" value="1"/>
</dbReference>
<dbReference type="Pfam" id="PF00005">
    <property type="entry name" value="ABC_tran"/>
    <property type="match status" value="1"/>
</dbReference>
<dbReference type="AlphaFoldDB" id="A0A8J2ZTC2"/>
<dbReference type="PANTHER" id="PTHR42734">
    <property type="entry name" value="METAL TRANSPORT SYSTEM ATP-BINDING PROTEIN TM_0124-RELATED"/>
    <property type="match status" value="1"/>
</dbReference>
<reference evidence="5" key="2">
    <citation type="submission" date="2020-09" db="EMBL/GenBank/DDBJ databases">
        <authorList>
            <person name="Sun Q."/>
            <person name="Zhou Y."/>
        </authorList>
    </citation>
    <scope>NUCLEOTIDE SEQUENCE</scope>
    <source>
        <strain evidence="5">CGMCC 1.12777</strain>
    </source>
</reference>
<protein>
    <submittedName>
        <fullName evidence="5">ABC transporter ATP-binding protein</fullName>
    </submittedName>
</protein>
<evidence type="ECO:0000313" key="6">
    <source>
        <dbReference type="Proteomes" id="UP000656813"/>
    </source>
</evidence>
<accession>A0A8J2ZTC2</accession>
<gene>
    <name evidence="5" type="ORF">GCM10007096_09120</name>
</gene>
<organism evidence="5 6">
    <name type="scientific">Pullulanibacillus pueri</name>
    <dbReference type="NCBI Taxonomy" id="1437324"/>
    <lineage>
        <taxon>Bacteria</taxon>
        <taxon>Bacillati</taxon>
        <taxon>Bacillota</taxon>
        <taxon>Bacilli</taxon>
        <taxon>Bacillales</taxon>
        <taxon>Sporolactobacillaceae</taxon>
        <taxon>Pullulanibacillus</taxon>
    </lineage>
</organism>
<evidence type="ECO:0000256" key="1">
    <source>
        <dbReference type="ARBA" id="ARBA00022448"/>
    </source>
</evidence>
<keyword evidence="6" id="KW-1185">Reference proteome</keyword>
<dbReference type="EMBL" id="BMFV01000004">
    <property type="protein sequence ID" value="GGH77349.1"/>
    <property type="molecule type" value="Genomic_DNA"/>
</dbReference>
<dbReference type="FunFam" id="3.40.50.300:FF:000134">
    <property type="entry name" value="Iron-enterobactin ABC transporter ATP-binding protein"/>
    <property type="match status" value="1"/>
</dbReference>
<dbReference type="PROSITE" id="PS00211">
    <property type="entry name" value="ABC_TRANSPORTER_1"/>
    <property type="match status" value="1"/>
</dbReference>
<dbReference type="InterPro" id="IPR017871">
    <property type="entry name" value="ABC_transporter-like_CS"/>
</dbReference>
<sequence length="241" mass="26694">MEKALRLSEVTINYHTQIAVQNVSLTVDQGEFLVITGPNGGGKSSLIKAILSLIPVTKGTIEILGKQQSEVKGKIGYVPQQTHFDHSFPITVRDAILMGRLPSKIGWFYRYSQTDHEVVNDLLEQMNIAGLAKRQLNELSGGQKQKVLIARALSSKPEVLILDEPTASLDVKAKAQIYDILKTLSQSMTIVMISHDEQLIARYASTIVFLNKEILYKGTELPHSPFNLGFGLSSMEALHEH</sequence>
<name>A0A8J2ZTC2_9BACL</name>
<dbReference type="InterPro" id="IPR003593">
    <property type="entry name" value="AAA+_ATPase"/>
</dbReference>
<evidence type="ECO:0000313" key="5">
    <source>
        <dbReference type="EMBL" id="GGH77349.1"/>
    </source>
</evidence>
<keyword evidence="1" id="KW-0813">Transport</keyword>
<dbReference type="RefSeq" id="WP_188496206.1">
    <property type="nucleotide sequence ID" value="NZ_BMFV01000004.1"/>
</dbReference>